<sequence length="117" mass="13149">MLLSDDLRDSKRSTTQKRNARKKGEVDKVVSPPKKVVDIEVEDRKENTDDNIVIAIGNKCKKVTGEGHDKYLTATAEQPLYAYHLKDNIHPPQLPLRYTGYSSCFSKEAGSDGRDTL</sequence>
<evidence type="ECO:0000313" key="3">
    <source>
        <dbReference type="Proteomes" id="UP000222542"/>
    </source>
</evidence>
<proteinExistence type="predicted"/>
<evidence type="ECO:0000313" key="2">
    <source>
        <dbReference type="EMBL" id="PHT72325.1"/>
    </source>
</evidence>
<dbReference type="AlphaFoldDB" id="A0A2G2YRM7"/>
<organism evidence="2 3">
    <name type="scientific">Capsicum annuum</name>
    <name type="common">Capsicum pepper</name>
    <dbReference type="NCBI Taxonomy" id="4072"/>
    <lineage>
        <taxon>Eukaryota</taxon>
        <taxon>Viridiplantae</taxon>
        <taxon>Streptophyta</taxon>
        <taxon>Embryophyta</taxon>
        <taxon>Tracheophyta</taxon>
        <taxon>Spermatophyta</taxon>
        <taxon>Magnoliopsida</taxon>
        <taxon>eudicotyledons</taxon>
        <taxon>Gunneridae</taxon>
        <taxon>Pentapetalae</taxon>
        <taxon>asterids</taxon>
        <taxon>lamiids</taxon>
        <taxon>Solanales</taxon>
        <taxon>Solanaceae</taxon>
        <taxon>Solanoideae</taxon>
        <taxon>Capsiceae</taxon>
        <taxon>Capsicum</taxon>
    </lineage>
</organism>
<dbReference type="STRING" id="4072.A0A2G2YRM7"/>
<keyword evidence="3" id="KW-1185">Reference proteome</keyword>
<reference evidence="2 3" key="2">
    <citation type="journal article" date="2017" name="Genome Biol.">
        <title>New reference genome sequences of hot pepper reveal the massive evolution of plant disease-resistance genes by retroduplication.</title>
        <authorList>
            <person name="Kim S."/>
            <person name="Park J."/>
            <person name="Yeom S.I."/>
            <person name="Kim Y.M."/>
            <person name="Seo E."/>
            <person name="Kim K.T."/>
            <person name="Kim M.S."/>
            <person name="Lee J.M."/>
            <person name="Cheong K."/>
            <person name="Shin H.S."/>
            <person name="Kim S.B."/>
            <person name="Han K."/>
            <person name="Lee J."/>
            <person name="Park M."/>
            <person name="Lee H.A."/>
            <person name="Lee H.Y."/>
            <person name="Lee Y."/>
            <person name="Oh S."/>
            <person name="Lee J.H."/>
            <person name="Choi E."/>
            <person name="Choi E."/>
            <person name="Lee S.E."/>
            <person name="Jeon J."/>
            <person name="Kim H."/>
            <person name="Choi G."/>
            <person name="Song H."/>
            <person name="Lee J."/>
            <person name="Lee S.C."/>
            <person name="Kwon J.K."/>
            <person name="Lee H.Y."/>
            <person name="Koo N."/>
            <person name="Hong Y."/>
            <person name="Kim R.W."/>
            <person name="Kang W.H."/>
            <person name="Huh J.H."/>
            <person name="Kang B.C."/>
            <person name="Yang T.J."/>
            <person name="Lee Y.H."/>
            <person name="Bennetzen J.L."/>
            <person name="Choi D."/>
        </authorList>
    </citation>
    <scope>NUCLEOTIDE SEQUENCE [LARGE SCALE GENOMIC DNA]</scope>
    <source>
        <strain evidence="3">cv. CM334</strain>
    </source>
</reference>
<accession>A0A2G2YRM7</accession>
<feature type="compositionally biased region" description="Basic and acidic residues" evidence="1">
    <location>
        <begin position="1"/>
        <end position="12"/>
    </location>
</feature>
<evidence type="ECO:0000256" key="1">
    <source>
        <dbReference type="SAM" id="MobiDB-lite"/>
    </source>
</evidence>
<comment type="caution">
    <text evidence="2">The sequence shown here is derived from an EMBL/GenBank/DDBJ whole genome shotgun (WGS) entry which is preliminary data.</text>
</comment>
<dbReference type="Gramene" id="PHT72325">
    <property type="protein sequence ID" value="PHT72325"/>
    <property type="gene ID" value="T459_23110"/>
</dbReference>
<gene>
    <name evidence="2" type="ORF">T459_23110</name>
</gene>
<feature type="region of interest" description="Disordered" evidence="1">
    <location>
        <begin position="1"/>
        <end position="30"/>
    </location>
</feature>
<dbReference type="Gene3D" id="3.30.930.10">
    <property type="entry name" value="Bira Bifunctional Protein, Domain 2"/>
    <property type="match status" value="1"/>
</dbReference>
<dbReference type="InterPro" id="IPR045864">
    <property type="entry name" value="aa-tRNA-synth_II/BPL/LPL"/>
</dbReference>
<dbReference type="PANTHER" id="PTHR11778">
    <property type="entry name" value="SERYL-TRNA SYNTHETASE"/>
    <property type="match status" value="1"/>
</dbReference>
<dbReference type="GO" id="GO:0004828">
    <property type="term" value="F:serine-tRNA ligase activity"/>
    <property type="evidence" value="ECO:0007669"/>
    <property type="project" value="InterPro"/>
</dbReference>
<dbReference type="Proteomes" id="UP000222542">
    <property type="component" value="Unassembled WGS sequence"/>
</dbReference>
<reference evidence="2 3" key="1">
    <citation type="journal article" date="2014" name="Nat. Genet.">
        <title>Genome sequence of the hot pepper provides insights into the evolution of pungency in Capsicum species.</title>
        <authorList>
            <person name="Kim S."/>
            <person name="Park M."/>
            <person name="Yeom S.I."/>
            <person name="Kim Y.M."/>
            <person name="Lee J.M."/>
            <person name="Lee H.A."/>
            <person name="Seo E."/>
            <person name="Choi J."/>
            <person name="Cheong K."/>
            <person name="Kim K.T."/>
            <person name="Jung K."/>
            <person name="Lee G.W."/>
            <person name="Oh S.K."/>
            <person name="Bae C."/>
            <person name="Kim S.B."/>
            <person name="Lee H.Y."/>
            <person name="Kim S.Y."/>
            <person name="Kim M.S."/>
            <person name="Kang B.C."/>
            <person name="Jo Y.D."/>
            <person name="Yang H.B."/>
            <person name="Jeong H.J."/>
            <person name="Kang W.H."/>
            <person name="Kwon J.K."/>
            <person name="Shin C."/>
            <person name="Lim J.Y."/>
            <person name="Park J.H."/>
            <person name="Huh J.H."/>
            <person name="Kim J.S."/>
            <person name="Kim B.D."/>
            <person name="Cohen O."/>
            <person name="Paran I."/>
            <person name="Suh M.C."/>
            <person name="Lee S.B."/>
            <person name="Kim Y.K."/>
            <person name="Shin Y."/>
            <person name="Noh S.J."/>
            <person name="Park J."/>
            <person name="Seo Y.S."/>
            <person name="Kwon S.Y."/>
            <person name="Kim H.A."/>
            <person name="Park J.M."/>
            <person name="Kim H.J."/>
            <person name="Choi S.B."/>
            <person name="Bosland P.W."/>
            <person name="Reeves G."/>
            <person name="Jo S.H."/>
            <person name="Lee B.W."/>
            <person name="Cho H.T."/>
            <person name="Choi H.S."/>
            <person name="Lee M.S."/>
            <person name="Yu Y."/>
            <person name="Do Choi Y."/>
            <person name="Park B.S."/>
            <person name="van Deynze A."/>
            <person name="Ashrafi H."/>
            <person name="Hill T."/>
            <person name="Kim W.T."/>
            <person name="Pai H.S."/>
            <person name="Ahn H.K."/>
            <person name="Yeam I."/>
            <person name="Giovannoni J.J."/>
            <person name="Rose J.K."/>
            <person name="Sorensen I."/>
            <person name="Lee S.J."/>
            <person name="Kim R.W."/>
            <person name="Choi I.Y."/>
            <person name="Choi B.S."/>
            <person name="Lim J.S."/>
            <person name="Lee Y.H."/>
            <person name="Choi D."/>
        </authorList>
    </citation>
    <scope>NUCLEOTIDE SEQUENCE [LARGE SCALE GENOMIC DNA]</scope>
    <source>
        <strain evidence="3">cv. CM334</strain>
    </source>
</reference>
<name>A0A2G2YRM7_CAPAN</name>
<dbReference type="InterPro" id="IPR002317">
    <property type="entry name" value="Ser-tRNA-ligase_type_1"/>
</dbReference>
<dbReference type="GO" id="GO:0005524">
    <property type="term" value="F:ATP binding"/>
    <property type="evidence" value="ECO:0007669"/>
    <property type="project" value="InterPro"/>
</dbReference>
<dbReference type="GO" id="GO:0006434">
    <property type="term" value="P:seryl-tRNA aminoacylation"/>
    <property type="evidence" value="ECO:0007669"/>
    <property type="project" value="InterPro"/>
</dbReference>
<dbReference type="EMBL" id="AYRZ02000009">
    <property type="protein sequence ID" value="PHT72325.1"/>
    <property type="molecule type" value="Genomic_DNA"/>
</dbReference>
<dbReference type="SUPFAM" id="SSF55681">
    <property type="entry name" value="Class II aaRS and biotin synthetases"/>
    <property type="match status" value="1"/>
</dbReference>
<protein>
    <submittedName>
        <fullName evidence="2">Uncharacterized protein</fullName>
    </submittedName>
</protein>